<evidence type="ECO:0000313" key="1">
    <source>
        <dbReference type="EMBL" id="KFD69829.1"/>
    </source>
</evidence>
<proteinExistence type="predicted"/>
<sequence length="66" mass="7755">CAVPFSTTPLFILKKISIRTESEVFWKAYFSPHHSRRWQQLKHCCCRRLSPFVIAVRLSPLHCVPT</sequence>
<feature type="non-terminal residue" evidence="1">
    <location>
        <position position="66"/>
    </location>
</feature>
<dbReference type="Proteomes" id="UP000030758">
    <property type="component" value="Unassembled WGS sequence"/>
</dbReference>
<protein>
    <submittedName>
        <fullName evidence="1">Uncharacterized protein</fullName>
    </submittedName>
</protein>
<dbReference type="EMBL" id="KL367492">
    <property type="protein sequence ID" value="KFD69829.1"/>
    <property type="molecule type" value="Genomic_DNA"/>
</dbReference>
<name>A0A085NK33_9BILA</name>
<gene>
    <name evidence="1" type="ORF">M514_17951</name>
</gene>
<accession>A0A085NK33</accession>
<dbReference type="AlphaFoldDB" id="A0A085NK33"/>
<reference evidence="1" key="1">
    <citation type="journal article" date="2014" name="Nat. Genet.">
        <title>Genome and transcriptome of the porcine whipworm Trichuris suis.</title>
        <authorList>
            <person name="Jex A.R."/>
            <person name="Nejsum P."/>
            <person name="Schwarz E.M."/>
            <person name="Hu L."/>
            <person name="Young N.D."/>
            <person name="Hall R.S."/>
            <person name="Korhonen P.K."/>
            <person name="Liao S."/>
            <person name="Thamsborg S."/>
            <person name="Xia J."/>
            <person name="Xu P."/>
            <person name="Wang S."/>
            <person name="Scheerlinck J.P."/>
            <person name="Hofmann A."/>
            <person name="Sternberg P.W."/>
            <person name="Wang J."/>
            <person name="Gasser R.B."/>
        </authorList>
    </citation>
    <scope>NUCLEOTIDE SEQUENCE [LARGE SCALE GENOMIC DNA]</scope>
    <source>
        <strain evidence="1">DCEP-RM93F</strain>
    </source>
</reference>
<organism evidence="1">
    <name type="scientific">Trichuris suis</name>
    <name type="common">pig whipworm</name>
    <dbReference type="NCBI Taxonomy" id="68888"/>
    <lineage>
        <taxon>Eukaryota</taxon>
        <taxon>Metazoa</taxon>
        <taxon>Ecdysozoa</taxon>
        <taxon>Nematoda</taxon>
        <taxon>Enoplea</taxon>
        <taxon>Dorylaimia</taxon>
        <taxon>Trichinellida</taxon>
        <taxon>Trichuridae</taxon>
        <taxon>Trichuris</taxon>
    </lineage>
</organism>
<feature type="non-terminal residue" evidence="1">
    <location>
        <position position="1"/>
    </location>
</feature>